<organism evidence="1 2">
    <name type="scientific">Pendulispora rubella</name>
    <dbReference type="NCBI Taxonomy" id="2741070"/>
    <lineage>
        <taxon>Bacteria</taxon>
        <taxon>Pseudomonadati</taxon>
        <taxon>Myxococcota</taxon>
        <taxon>Myxococcia</taxon>
        <taxon>Myxococcales</taxon>
        <taxon>Sorangiineae</taxon>
        <taxon>Pendulisporaceae</taxon>
        <taxon>Pendulispora</taxon>
    </lineage>
</organism>
<keyword evidence="2" id="KW-1185">Reference proteome</keyword>
<gene>
    <name evidence="1" type="ORF">LVJ94_48615</name>
</gene>
<evidence type="ECO:0000313" key="2">
    <source>
        <dbReference type="Proteomes" id="UP001374803"/>
    </source>
</evidence>
<evidence type="ECO:0000313" key="1">
    <source>
        <dbReference type="EMBL" id="WXB04746.1"/>
    </source>
</evidence>
<protein>
    <submittedName>
        <fullName evidence="1">Uncharacterized protein</fullName>
    </submittedName>
</protein>
<dbReference type="EMBL" id="CP089983">
    <property type="protein sequence ID" value="WXB04746.1"/>
    <property type="molecule type" value="Genomic_DNA"/>
</dbReference>
<sequence>MLALLLDDFFLLREELFFFGTLPPARRASESPIATACFLLVTFFPERPERRVPDLRSCMALATFEPAFEPYLRPLDFFAGDFFADFFVAIPWVEQLPGHTATSGAHDSPFMVVTLA</sequence>
<dbReference type="Proteomes" id="UP001374803">
    <property type="component" value="Chromosome"/>
</dbReference>
<name>A0ABZ2L1D2_9BACT</name>
<proteinExistence type="predicted"/>
<accession>A0ABZ2L1D2</accession>
<reference evidence="1" key="1">
    <citation type="submission" date="2021-12" db="EMBL/GenBank/DDBJ databases">
        <title>Discovery of the Pendulisporaceae a myxobacterial family with distinct sporulation behavior and unique specialized metabolism.</title>
        <authorList>
            <person name="Garcia R."/>
            <person name="Popoff A."/>
            <person name="Bader C.D."/>
            <person name="Loehr J."/>
            <person name="Walesch S."/>
            <person name="Walt C."/>
            <person name="Boldt J."/>
            <person name="Bunk B."/>
            <person name="Haeckl F.J.F.P.J."/>
            <person name="Gunesch A.P."/>
            <person name="Birkelbach J."/>
            <person name="Nuebel U."/>
            <person name="Pietschmann T."/>
            <person name="Bach T."/>
            <person name="Mueller R."/>
        </authorList>
    </citation>
    <scope>NUCLEOTIDE SEQUENCE</scope>
    <source>
        <strain evidence="1">MSr11367</strain>
    </source>
</reference>